<dbReference type="Gene3D" id="1.10.287.70">
    <property type="match status" value="1"/>
</dbReference>
<evidence type="ECO:0000313" key="9">
    <source>
        <dbReference type="EMBL" id="CAK8989187.1"/>
    </source>
</evidence>
<evidence type="ECO:0000256" key="5">
    <source>
        <dbReference type="ARBA" id="ARBA00023136"/>
    </source>
</evidence>
<feature type="transmembrane region" description="Helical" evidence="7">
    <location>
        <begin position="274"/>
        <end position="296"/>
    </location>
</feature>
<dbReference type="SUPFAM" id="SSF81324">
    <property type="entry name" value="Voltage-gated potassium channels"/>
    <property type="match status" value="1"/>
</dbReference>
<feature type="region of interest" description="Disordered" evidence="6">
    <location>
        <begin position="34"/>
        <end position="55"/>
    </location>
</feature>
<protein>
    <recommendedName>
        <fullName evidence="8">EF-hand domain-containing protein</fullName>
    </recommendedName>
</protein>
<keyword evidence="4 7" id="KW-1133">Transmembrane helix</keyword>
<keyword evidence="3" id="KW-0106">Calcium</keyword>
<feature type="domain" description="EF-hand" evidence="8">
    <location>
        <begin position="397"/>
        <end position="432"/>
    </location>
</feature>
<dbReference type="Gene3D" id="1.20.120.350">
    <property type="entry name" value="Voltage-gated potassium channels. Chain C"/>
    <property type="match status" value="1"/>
</dbReference>
<dbReference type="CDD" id="cd00051">
    <property type="entry name" value="EFh"/>
    <property type="match status" value="1"/>
</dbReference>
<dbReference type="InterPro" id="IPR002048">
    <property type="entry name" value="EF_hand_dom"/>
</dbReference>
<dbReference type="SUPFAM" id="SSF47473">
    <property type="entry name" value="EF-hand"/>
    <property type="match status" value="1"/>
</dbReference>
<organism evidence="9 10">
    <name type="scientific">Durusdinium trenchii</name>
    <dbReference type="NCBI Taxonomy" id="1381693"/>
    <lineage>
        <taxon>Eukaryota</taxon>
        <taxon>Sar</taxon>
        <taxon>Alveolata</taxon>
        <taxon>Dinophyceae</taxon>
        <taxon>Suessiales</taxon>
        <taxon>Symbiodiniaceae</taxon>
        <taxon>Durusdinium</taxon>
    </lineage>
</organism>
<evidence type="ECO:0000256" key="2">
    <source>
        <dbReference type="ARBA" id="ARBA00022692"/>
    </source>
</evidence>
<dbReference type="PANTHER" id="PTHR46726">
    <property type="entry name" value="TWO PORE CHANNEL 3"/>
    <property type="match status" value="1"/>
</dbReference>
<keyword evidence="10" id="KW-1185">Reference proteome</keyword>
<keyword evidence="2 7" id="KW-0812">Transmembrane</keyword>
<feature type="transmembrane region" description="Helical" evidence="7">
    <location>
        <begin position="317"/>
        <end position="336"/>
    </location>
</feature>
<evidence type="ECO:0000256" key="3">
    <source>
        <dbReference type="ARBA" id="ARBA00022837"/>
    </source>
</evidence>
<evidence type="ECO:0000256" key="1">
    <source>
        <dbReference type="ARBA" id="ARBA00004141"/>
    </source>
</evidence>
<keyword evidence="5 7" id="KW-0472">Membrane</keyword>
<name>A0ABP0HGA3_9DINO</name>
<gene>
    <name evidence="9" type="ORF">CCMP2556_LOCUS1558</name>
</gene>
<dbReference type="PROSITE" id="PS00018">
    <property type="entry name" value="EF_HAND_1"/>
    <property type="match status" value="2"/>
</dbReference>
<evidence type="ECO:0000256" key="6">
    <source>
        <dbReference type="SAM" id="MobiDB-lite"/>
    </source>
</evidence>
<evidence type="ECO:0000259" key="8">
    <source>
        <dbReference type="PROSITE" id="PS50222"/>
    </source>
</evidence>
<accession>A0ABP0HGA3</accession>
<dbReference type="PROSITE" id="PS50222">
    <property type="entry name" value="EF_HAND_2"/>
    <property type="match status" value="2"/>
</dbReference>
<dbReference type="InterPro" id="IPR018247">
    <property type="entry name" value="EF_Hand_1_Ca_BS"/>
</dbReference>
<dbReference type="EMBL" id="CAXAMN010000525">
    <property type="protein sequence ID" value="CAK8989187.1"/>
    <property type="molecule type" value="Genomic_DNA"/>
</dbReference>
<evidence type="ECO:0000256" key="4">
    <source>
        <dbReference type="ARBA" id="ARBA00022989"/>
    </source>
</evidence>
<reference evidence="9 10" key="1">
    <citation type="submission" date="2024-02" db="EMBL/GenBank/DDBJ databases">
        <authorList>
            <person name="Chen Y."/>
            <person name="Shah S."/>
            <person name="Dougan E. K."/>
            <person name="Thang M."/>
            <person name="Chan C."/>
        </authorList>
    </citation>
    <scope>NUCLEOTIDE SEQUENCE [LARGE SCALE GENOMIC DNA]</scope>
</reference>
<comment type="caution">
    <text evidence="9">The sequence shown here is derived from an EMBL/GenBank/DDBJ whole genome shotgun (WGS) entry which is preliminary data.</text>
</comment>
<dbReference type="Pfam" id="PF13499">
    <property type="entry name" value="EF-hand_7"/>
    <property type="match status" value="1"/>
</dbReference>
<evidence type="ECO:0000313" key="10">
    <source>
        <dbReference type="Proteomes" id="UP001642484"/>
    </source>
</evidence>
<dbReference type="Gene3D" id="1.10.238.10">
    <property type="entry name" value="EF-hand"/>
    <property type="match status" value="1"/>
</dbReference>
<dbReference type="Proteomes" id="UP001642484">
    <property type="component" value="Unassembled WGS sequence"/>
</dbReference>
<dbReference type="PANTHER" id="PTHR46726:SF1">
    <property type="entry name" value="TWO-PORE CALCIUM CHANNEL 3"/>
    <property type="match status" value="1"/>
</dbReference>
<dbReference type="Pfam" id="PF00520">
    <property type="entry name" value="Ion_trans"/>
    <property type="match status" value="1"/>
</dbReference>
<feature type="domain" description="EF-hand" evidence="8">
    <location>
        <begin position="441"/>
        <end position="476"/>
    </location>
</feature>
<dbReference type="SMART" id="SM00054">
    <property type="entry name" value="EFh"/>
    <property type="match status" value="2"/>
</dbReference>
<feature type="transmembrane region" description="Helical" evidence="7">
    <location>
        <begin position="356"/>
        <end position="377"/>
    </location>
</feature>
<comment type="subcellular location">
    <subcellularLocation>
        <location evidence="1">Membrane</location>
        <topology evidence="1">Multi-pass membrane protein</topology>
    </subcellularLocation>
</comment>
<evidence type="ECO:0000256" key="7">
    <source>
        <dbReference type="SAM" id="Phobius"/>
    </source>
</evidence>
<dbReference type="InterPro" id="IPR011992">
    <property type="entry name" value="EF-hand-dom_pair"/>
</dbReference>
<proteinExistence type="predicted"/>
<dbReference type="InterPro" id="IPR005821">
    <property type="entry name" value="Ion_trans_dom"/>
</dbReference>
<dbReference type="InterPro" id="IPR027359">
    <property type="entry name" value="Volt_channel_dom_sf"/>
</dbReference>
<sequence length="592" mass="67565">MALWGDRARATFLAAYNSKRHEVEAPAIIAPPLSPKSPKVKGSARSLTASARSGGWPLSSRLNSSRLVESARGVYTLIRTDVDDDEKRPKGTAMPLVPKSDAGTRVRLFEHAGLGFSDTAEEANNGLEWVESNWFQGLSGMIIMCNAVVIGLETDLESKIWFWVEHGLLAYFLFELVVRLLRHGRQFFRQEDELGWNLFDLSIVASGVADQWVMPVLHTVMQHNVKNRKQGMASVFMVFRMARLLRIVRLFRLVKIVRPLYELAQSITEALQGMFWVLVFMIMTLYSVAILCTRLIGHGSVIGEDADEDLQKIKEMFSSVSTSMFTLFGTVSSWSLMKFVPLFEEMPMLRPLFVVFYIYSAWALLAVMTGVVSENMIAIRDQMQKEDEQREEKRKSMITKVLMELFREADVDNNGIVSRQEFEGMLKSPELVKKITKNTRMKVQDLIDLFDWIDHDKGGTITIDEFMTGFKWINEPLRAKSLVKLQERLAGDLKLLESTVSGTIKKRVEEVQRTVAMPLRKVHAIAEQMQSLDVQLGRIRPILRERLAEVPSEIELKDMEERLSQRLKATLDQLSTIEAKAKKINMRQRNRG</sequence>